<feature type="compositionally biased region" description="Polar residues" evidence="17">
    <location>
        <begin position="2294"/>
        <end position="2306"/>
    </location>
</feature>
<feature type="coiled-coil region" evidence="16">
    <location>
        <begin position="2499"/>
        <end position="2576"/>
    </location>
</feature>
<evidence type="ECO:0000256" key="14">
    <source>
        <dbReference type="ARBA" id="ARBA00023242"/>
    </source>
</evidence>
<dbReference type="SUPFAM" id="SSF46966">
    <property type="entry name" value="Spectrin repeat"/>
    <property type="match status" value="10"/>
</dbReference>
<feature type="compositionally biased region" description="Polar residues" evidence="17">
    <location>
        <begin position="2000"/>
        <end position="2013"/>
    </location>
</feature>
<evidence type="ECO:0000256" key="1">
    <source>
        <dbReference type="ARBA" id="ARBA00004245"/>
    </source>
</evidence>
<evidence type="ECO:0000256" key="7">
    <source>
        <dbReference type="ARBA" id="ARBA00022737"/>
    </source>
</evidence>
<keyword evidence="7" id="KW-0677">Repeat</keyword>
<dbReference type="InterPro" id="IPR056887">
    <property type="entry name" value="SYNE1/2_dom"/>
</dbReference>
<sequence>MDQVKLSDQQTCLERPANVLDSLVQKKQSEEFTNDVLDVPESQEKVREVRILQLDMSTRPEEEEEDSMSLRLGKELRIDITKTIIQDEPETRPEVQDTLSQTDLAKLHPSCQTTPEPKTELIEIQLFEQTGVEPRETEISKVLKEESSQDEDSSLSIHGNDTSLACLDEVISKKVPIGAEECVLYLDIKTTSEDQEHTLRETEITIDVVQADIQTERLNETSADSVVEHDMPEIKTEEQQSGCRDSGALMQISSDNTKMSLHPADVVTQTETAELMKTTQEGPAQVMEEEDVRERSTQILELEEKLVTIQREPDMPDSRENTSSNVEEHELVDQPIPQNEAVVDATDKILDKLESTTTHEEVQDSVSDFQSKNDPVTAERNVEQPPLTMEEDEQRERNVTMETPLEVIEKEPQTEEISGTDRTTPSAECEVPHLGESFHMKSEEQAAPLKPHTEAQKRPMESALDGIFTEMLTGSEVFSQFMEHKSEEDALEALTTSTTDLGLCLSRLAFKVQCSKNRSAELCPTAMTQQIEELQECTELIQGQQPLFAQLKGGKAEPEEALKVLWSSALQDAAAVIQNKEVQLQLVTDYCRQIQAAKTTVDRLTAELDAMKMSPQASCQKELCLHLNASDREAVLTEQKSLQEKWKRLERTMEHALQHTNTYFQQSSNLLSDLSGLQEYLEMTKNTLETMSSSEGQWNWKDAQQLMEANAKIRGARQQYLHFRQLFEDLLVSSRWEEESKDFHHRLQEIKDKLHLTEELVSSQTKNHSNPIMEKMLTVMSDGLAWAKKTECDIECKRRKAPLLPEEVYWQFRDLKKLQSDVIAKQDQLETLVEEVVELLPSLDQAEEVPIIQTSLESLEELSRSTSEKLSQAIKDMEFALQTREKLSEQIADLDSWVVAHLQSEVSRTTDAEFRSFSKMNLRLHQIQGTLAEAERQAAVCEALLMTSRDISSELSVTETCQLYSKINNLQEDIAGIISRAKSSKEEMEELIQTTDSRKKHLAVVEKSLRQMSVDLSRYVFPITRESLQALEPWKYLMLEHKSQIDLLVPWIPQEKTSKLNSVIAELQSKIISLEIKARKHESYLNTRRCVEEIREKIHDKVKDNSRDLQETCEILLIQLPLMNRWCREAGCRLHSISPDLNPSQLIVEQQRLKQSEERLKTWESALENRIGLIACEALPEMDYQLEKRATQNFLAVIVPELQEVPSLEPNQKQIDQEYLRVMRLKKVVESKMRILEVVQQQEDKQDKESQELMDVKNGVLRECDRRMECIWQARQHLSSFTDAVRDAAQFLQDTEVSLLPPQGPAGPCRESLKETQHALASLENRFQTYVEQLQNWEAASSYLCPEEMKQLQESVLSQLLVRRATLQAQGHVQEQSLSRCVEQHANYTKSQEEILQRVRAAEERLLDLVSQKTTCLDDSNKHEEQLTALSGDTEALLRCLGELREWCPHQSCCRTREAGAAAVWRRVLDLRLCTKEVEARSKRRVSEWISVADSLEKASGILQQLEAELPEGDAFKLSSEDLHDLLQSLEQFQDRADCEHRALSGLELRTARLLGVPAHLGQAPPIPVCQQLQVMQGRYSSVKQKSKDALLSAKRELEDREKVREDLHVVSAWMEAAGRLLLAEDEDSSTQLVYGQLDAHKASLQRITESLQMKYKEKDASVPPEIESQLQEVTNALGQIESEVAEALRKSGPNYRLGVKLSDIHTGLTSVQRRLEERSSSVMDAKVTQKCVWDELDVWHSRLAALEVEVHDLEEPQEALALTEGLVEVQQLYSLLAKQAEQRTTLLSKVPAWLQQHKEMIGSCESWMVEARTWLAAPCTYTTAKCLRSHVNALQIVLKDAAQIQATLQSFTSVLTEMSQVYDTKLLQEQLDEASLQVSAVQDSFNSPLHQLEHAAAEAEAIEKEVRQMENEVADIKTLLTSPETFPSPRESRLKMIEQRIQSMRRTVAEIQKCKPGLCLPQQAEHTLSVFTVVDQLQTLLLELEKKVPALFIQQPQTPVQSKVSSRLQGSTDDTEEEQGQIRIVHFEEDPLRRSGGVLQTVEQSPPPPSRSLKPDSSEAATRADQTAAEGGRRDDEEGSVGWRLFGSFLGTPSKASAAVSEESGAEQNRELAAAGTQGPEEPQPAETQPRPRPPASTLHLCLEQVSQLELWLQSVTSAGAAMQQGVEEQLRSYQEMMREIEEKVSSLSEHSSALDPQRSHEACQREAAERLISRLELLKVKLVSFQQLLQDGHEENICGGEPEEQTKSVLKRSSSFQEIFSSPQNKLLRQSSLQQQRDLELELTQQRGLTQAVAQQGRSQLNSLESEDGSESSPWGPPPEAAAGEDSALQKWDVLHTRLLALEEGCLLPGCEVTDSSLTAFDGTAGRVFGTETLKELQASISRLKQLGSTSAQLQSEAAAQAGSRQALDEGLFDVLHRAALSLSSINTQLRSDAGVTHEDQAQLSLLRLQSLSAELASLKDELARQGSEVSRVLASERAQECIEVLCRVLAVVLTAVESRQRRLQKLQEDAVQTQKLINELNQDLHSTQITLHQNTARCEETLQEQLQVAMETQEFLQQKAEQTHCLMEEAEQQRLPVLTQQASRLQAEVDAVLGGVQCHRGKLKGNLDLQEQLERLVQGLKQLLHFGSERLTLQTDVELRSSSALQQLMTGHMKFFQFLGHHFHILQHLTDRAQNGTTQRWGAVLMELQVEVARLQQQGLEKGMEMQETSQAWSQWEEDSTWADRLLNAIQTSFSTTQWGGDCEETESQKCSAYRDLCGVMKGNQARFADMLEAGRWLQTVGCCGVGVSTVDLENRWKSLHRKLERACVISERTRTLKNMFLRDAAALAHWMSGAMEQRHRWSQAASSPDLMDVQQKHDVCLQAVALMKELEAKTELKVTVFGTASQLIHLKEAEAGLHKDEEKTATILDLHLCSINTQLKQIELDWSSLLVDLPAIQQDLFKLWMEELSPKEVLSELQSWLAATQAQLEEHRSHAALNLTEIQKYCKECLSESASRQAMLDFINQQFQRSSTEESQWWRCDCNQFAEEQGRLNQQWLHLQQSLHGQLNDVEQQLRERRDREARLQQVNSWIEEQNRCMDSAQKPDSWTEVQRNISYCQELEQKIEQKHETLQQLREDGSSGIDESTQACASLRLQTESTRQRLIQSTAALDQRAGHGETADAEIHQSAQRRLQDRLQLLRQEACSSEAGWEDLRQSVLRLTEFIDPAAAAVVSERTDRRRSSWTKVLETLDQQLVRGQDILQFWGVYSQLAGSASERLQALQTDVTSELKVGPEQETSVEQTTTKTHNIQSLLSRTKCLQSDLEGVLKASKDLVSLLDPSAATLIQSESRLLSRGVLRLGQQLSQRLGQLQEELQRLQEFEQILESLEKSLQVWHQRLDDMVDMDQSGLLELSGLSADLDVLNELGRSLTLGDVTARRLQRLNRGWADASSRAEEACSELQTEALRSQTFEQKCESWMNFLQRMEDSLAVDIAGSYGGLRQQLCIHKRFQAELLVAHQILHSVVAEALLLLQKGQVEDRSGFVLKMAQLRELWQGAVQRAAQRRSLVEGLVKHWHEYSRSLRKLQRFLSDAQTLLPPAGPARCSLQQLRHSLQELQHTELLFHRYQSTFIHTLEVGRQLFSMGDEETQSQLQMDLGALQEEWDNLHRLLGKRMELTEAIIQNWERCDAGLLDSMLHLKELRTRLNRTVPDCDGELQRAQELHEEIEDSLEDWAESLTELSTMKTDLSQYIIADDMLLLQEQVEHLHCQWEELCFKVSLRKQEVADRLNAWIIFNEKNKELCDWLVQMENKVAHTTDLNIEEMVEKLKKDCMEEMNLFSENKTHLKQLGEQLMTASNKTKEAEINNTLKDVSDRWQHLFDHIDARVRKLKETLVTVQQLDKNMSNLRTWLSRIEAELAKPVVYSVCHSDEIQRKLEEQQDLQRDIELHSESVASVLSLCDVLLHDADACSPDSENDSIQQTAHSLDRRWRNICAMSTERRMRIEETWRLWRKFLDDYSRFEDWLKTAELIAASPGSADVLYTSAKEELKRFEAFQRQVHERLTQLELVNKQYRRLARENRTDSASKLQDMVHDGNQRWDRLQRRVAAILRRLKHFTSQREEFEGSREAILVWLTEMDLQLTNVEHFSESDIEDKMRQLNAFQQEITLNTNKIDALIVFGENLIQKSTPLDAVLIEDELEELHSYCQEVFGRVARFHHRLVNRRPVLDEEKDTSDHDLCDPSEISNEACWSDSRRIQAGHGGPAAEGVPAGQQAMCHLLVPPPDRSGRETPVSVDSIPLEWDHTVDVGGSSSHEEDEDAAFFSALSVSGGKSVTDPPSWHQPGSPEVKRGALLSPGPSRGAPFHQQGYGKLMSECSGSISSLKRVKLILNDDEELEEAGLSGGSRQSGTGVIERWELLQAPKFSAETGIKPDLEPWHKLNSDLNDVTSCLSGMLPELNRLQRIAPSTSIRDIEVNAKKLKEMQKTFNSHNLNAANQSWTRACSGLESCERRLRSALLQCQEFHEELHSLLLWLSQAESKLCSVSVRRKSISVSTLMEHRDTLTALQEDLSSRQQQVSALQRISSQLLLEASGEESLEAKEKVHVVSSKLHLMTLKVSAALRSLQGRLEELGSQAATGGQPVTDRLHEERKHAPPQPHFLHRVLRAAFHLHLLFFVLLVLICLVPPSEDHYSCKLSNNFARSFQPMLHYTNGPPPT</sequence>
<evidence type="ECO:0000313" key="20">
    <source>
        <dbReference type="EMBL" id="RVE56939.1"/>
    </source>
</evidence>
<dbReference type="InterPro" id="IPR018159">
    <property type="entry name" value="Spectrin/alpha-actinin"/>
</dbReference>
<feature type="topological domain" description="Perinuclear space" evidence="15">
    <location>
        <begin position="4668"/>
        <end position="4697"/>
    </location>
</feature>
<feature type="compositionally biased region" description="Polar residues" evidence="17">
    <location>
        <begin position="364"/>
        <end position="374"/>
    </location>
</feature>
<reference evidence="20 21" key="1">
    <citation type="submission" date="2018-11" db="EMBL/GenBank/DDBJ databases">
        <authorList>
            <person name="Lopez-Roques C."/>
            <person name="Donnadieu C."/>
            <person name="Bouchez O."/>
            <person name="Klopp C."/>
            <person name="Cabau C."/>
            <person name="Zahm M."/>
        </authorList>
    </citation>
    <scope>NUCLEOTIDE SEQUENCE [LARGE SCALE GENOMIC DNA]</scope>
    <source>
        <strain evidence="20">RS831</strain>
        <tissue evidence="20">Whole body</tissue>
    </source>
</reference>
<evidence type="ECO:0000256" key="4">
    <source>
        <dbReference type="ARBA" id="ARBA00022490"/>
    </source>
</evidence>
<feature type="transmembrane region" description="Helical" evidence="18">
    <location>
        <begin position="4647"/>
        <end position="4665"/>
    </location>
</feature>
<keyword evidence="21" id="KW-1185">Reference proteome</keyword>
<dbReference type="Proteomes" id="UP000283210">
    <property type="component" value="Chromosome 22"/>
</dbReference>
<evidence type="ECO:0000313" key="21">
    <source>
        <dbReference type="Proteomes" id="UP000283210"/>
    </source>
</evidence>
<evidence type="ECO:0000256" key="18">
    <source>
        <dbReference type="SAM" id="Phobius"/>
    </source>
</evidence>
<keyword evidence="13" id="KW-0206">Cytoskeleton</keyword>
<dbReference type="OrthoDB" id="18853at2759"/>
<proteinExistence type="inferred from homology"/>
<evidence type="ECO:0000256" key="12">
    <source>
        <dbReference type="ARBA" id="ARBA00023203"/>
    </source>
</evidence>
<evidence type="ECO:0000256" key="13">
    <source>
        <dbReference type="ARBA" id="ARBA00023212"/>
    </source>
</evidence>
<dbReference type="CDD" id="cd00176">
    <property type="entry name" value="SPEC"/>
    <property type="match status" value="2"/>
</dbReference>
<evidence type="ECO:0000256" key="11">
    <source>
        <dbReference type="ARBA" id="ARBA00023157"/>
    </source>
</evidence>
<dbReference type="Gene3D" id="1.20.58.60">
    <property type="match status" value="8"/>
</dbReference>
<keyword evidence="6 15" id="KW-0812">Transmembrane</keyword>
<dbReference type="PANTHER" id="PTHR14514:SF4">
    <property type="entry name" value="NESPRIN-2"/>
    <property type="match status" value="1"/>
</dbReference>
<dbReference type="InterPro" id="IPR012315">
    <property type="entry name" value="KASH"/>
</dbReference>
<feature type="domain" description="KASH" evidence="19">
    <location>
        <begin position="4638"/>
        <end position="4697"/>
    </location>
</feature>
<dbReference type="FunFam" id="1.20.58.60:FF:000073">
    <property type="entry name" value="Nesprin-1 isoform 1"/>
    <property type="match status" value="1"/>
</dbReference>
<dbReference type="FunFam" id="1.20.58.60:FF:000115">
    <property type="entry name" value="nesprin-2 isoform X2"/>
    <property type="match status" value="1"/>
</dbReference>
<dbReference type="PROSITE" id="PS51049">
    <property type="entry name" value="KASH"/>
    <property type="match status" value="1"/>
</dbReference>
<feature type="coiled-coil region" evidence="16">
    <location>
        <begin position="1313"/>
        <end position="1340"/>
    </location>
</feature>
<feature type="coiled-coil region" evidence="16">
    <location>
        <begin position="1890"/>
        <end position="1920"/>
    </location>
</feature>
<dbReference type="InterPro" id="IPR002017">
    <property type="entry name" value="Spectrin_repeat"/>
</dbReference>
<accession>A0A437C2S8</accession>
<dbReference type="SMART" id="SM01249">
    <property type="entry name" value="KASH"/>
    <property type="match status" value="1"/>
</dbReference>
<evidence type="ECO:0000256" key="8">
    <source>
        <dbReference type="ARBA" id="ARBA00022989"/>
    </source>
</evidence>
<evidence type="ECO:0000256" key="9">
    <source>
        <dbReference type="ARBA" id="ARBA00023054"/>
    </source>
</evidence>
<comment type="subcellular location">
    <subcellularLocation>
        <location evidence="1">Cytoplasm</location>
        <location evidence="1">Cytoskeleton</location>
    </subcellularLocation>
    <subcellularLocation>
        <location evidence="2">Nucleus outer membrane</location>
        <topology evidence="2">Single-pass type IV membrane protein</topology>
        <orientation evidence="2">Cytoplasmic side</orientation>
    </subcellularLocation>
</comment>
<feature type="coiled-coil region" evidence="16">
    <location>
        <begin position="2444"/>
        <end position="2471"/>
    </location>
</feature>
<evidence type="ECO:0000256" key="2">
    <source>
        <dbReference type="ARBA" id="ARBA00004605"/>
    </source>
</evidence>
<dbReference type="Pfam" id="PF25035">
    <property type="entry name" value="SYNE1"/>
    <property type="match status" value="1"/>
</dbReference>
<keyword evidence="14" id="KW-0539">Nucleus</keyword>
<feature type="coiled-coil region" evidence="16">
    <location>
        <begin position="3344"/>
        <end position="3381"/>
    </location>
</feature>
<dbReference type="Pfam" id="PF10541">
    <property type="entry name" value="KASH"/>
    <property type="match status" value="1"/>
</dbReference>
<feature type="region of interest" description="Disordered" evidence="17">
    <location>
        <begin position="2294"/>
        <end position="2328"/>
    </location>
</feature>
<feature type="compositionally biased region" description="Low complexity" evidence="17">
    <location>
        <begin position="2095"/>
        <end position="2108"/>
    </location>
</feature>
<evidence type="ECO:0000256" key="5">
    <source>
        <dbReference type="ARBA" id="ARBA00022553"/>
    </source>
</evidence>
<organism evidence="20 21">
    <name type="scientific">Oryzias javanicus</name>
    <name type="common">Javanese ricefish</name>
    <name type="synonym">Aplocheilus javanicus</name>
    <dbReference type="NCBI Taxonomy" id="123683"/>
    <lineage>
        <taxon>Eukaryota</taxon>
        <taxon>Metazoa</taxon>
        <taxon>Chordata</taxon>
        <taxon>Craniata</taxon>
        <taxon>Vertebrata</taxon>
        <taxon>Euteleostomi</taxon>
        <taxon>Actinopterygii</taxon>
        <taxon>Neopterygii</taxon>
        <taxon>Teleostei</taxon>
        <taxon>Neoteleostei</taxon>
        <taxon>Acanthomorphata</taxon>
        <taxon>Ovalentaria</taxon>
        <taxon>Atherinomorphae</taxon>
        <taxon>Beloniformes</taxon>
        <taxon>Adrianichthyidae</taxon>
        <taxon>Oryziinae</taxon>
        <taxon>Oryzias</taxon>
    </lineage>
</organism>
<dbReference type="GO" id="GO:0005640">
    <property type="term" value="C:nuclear outer membrane"/>
    <property type="evidence" value="ECO:0007669"/>
    <property type="project" value="UniProtKB-SubCell"/>
</dbReference>
<dbReference type="GO" id="GO:0003779">
    <property type="term" value="F:actin binding"/>
    <property type="evidence" value="ECO:0007669"/>
    <property type="project" value="UniProtKB-KW"/>
</dbReference>
<protein>
    <recommendedName>
        <fullName evidence="19">KASH domain-containing protein</fullName>
    </recommendedName>
</protein>
<keyword evidence="10 15" id="KW-0472">Membrane</keyword>
<dbReference type="SMART" id="SM00150">
    <property type="entry name" value="SPEC"/>
    <property type="match status" value="11"/>
</dbReference>
<keyword evidence="9 16" id="KW-0175">Coiled coil</keyword>
<reference evidence="20 21" key="2">
    <citation type="submission" date="2019-01" db="EMBL/GenBank/DDBJ databases">
        <title>A chromosome length genome reference of the Java medaka (oryzias javanicus).</title>
        <authorList>
            <person name="Herpin A."/>
            <person name="Takehana Y."/>
            <person name="Naruse K."/>
            <person name="Ansai S."/>
            <person name="Kawaguchi M."/>
        </authorList>
    </citation>
    <scope>NUCLEOTIDE SEQUENCE [LARGE SCALE GENOMIC DNA]</scope>
    <source>
        <strain evidence="20">RS831</strain>
        <tissue evidence="20">Whole body</tissue>
    </source>
</reference>
<evidence type="ECO:0000256" key="3">
    <source>
        <dbReference type="ARBA" id="ARBA00008619"/>
    </source>
</evidence>
<dbReference type="PANTHER" id="PTHR14514">
    <property type="entry name" value="PKA ANCHORING PROTEIN"/>
    <property type="match status" value="1"/>
</dbReference>
<comment type="similarity">
    <text evidence="3">Belongs to the nesprin family.</text>
</comment>
<dbReference type="EMBL" id="CM012458">
    <property type="protein sequence ID" value="RVE56939.1"/>
    <property type="molecule type" value="Genomic_DNA"/>
</dbReference>
<gene>
    <name evidence="20" type="ORF">OJAV_G00211250</name>
</gene>
<name>A0A437C2S8_ORYJA</name>
<feature type="region of interest" description="Disordered" evidence="17">
    <location>
        <begin position="4314"/>
        <end position="4346"/>
    </location>
</feature>
<keyword evidence="11" id="KW-1015">Disulfide bond</keyword>
<feature type="region of interest" description="Disordered" evidence="17">
    <location>
        <begin position="2000"/>
        <end position="2138"/>
    </location>
</feature>
<evidence type="ECO:0000256" key="16">
    <source>
        <dbReference type="SAM" id="Coils"/>
    </source>
</evidence>
<evidence type="ECO:0000256" key="15">
    <source>
        <dbReference type="PROSITE-ProRule" id="PRU00385"/>
    </source>
</evidence>
<keyword evidence="4" id="KW-0963">Cytoplasm</keyword>
<evidence type="ECO:0000256" key="6">
    <source>
        <dbReference type="ARBA" id="ARBA00022692"/>
    </source>
</evidence>
<feature type="coiled-coil region" evidence="16">
    <location>
        <begin position="815"/>
        <end position="890"/>
    </location>
</feature>
<evidence type="ECO:0000259" key="19">
    <source>
        <dbReference type="PROSITE" id="PS51049"/>
    </source>
</evidence>
<keyword evidence="8 18" id="KW-1133">Transmembrane helix</keyword>
<dbReference type="FunFam" id="1.20.58.60:FF:000041">
    <property type="entry name" value="Nesprin-1 isoform 1"/>
    <property type="match status" value="1"/>
</dbReference>
<keyword evidence="5" id="KW-0597">Phosphoprotein</keyword>
<feature type="region of interest" description="Disordered" evidence="17">
    <location>
        <begin position="356"/>
        <end position="399"/>
    </location>
</feature>
<dbReference type="Pfam" id="PF00435">
    <property type="entry name" value="Spectrin"/>
    <property type="match status" value="2"/>
</dbReference>
<evidence type="ECO:0000256" key="17">
    <source>
        <dbReference type="SAM" id="MobiDB-lite"/>
    </source>
</evidence>
<keyword evidence="12" id="KW-0009">Actin-binding</keyword>
<dbReference type="GO" id="GO:0005856">
    <property type="term" value="C:cytoskeleton"/>
    <property type="evidence" value="ECO:0007669"/>
    <property type="project" value="UniProtKB-SubCell"/>
</dbReference>
<evidence type="ECO:0000256" key="10">
    <source>
        <dbReference type="ARBA" id="ARBA00023136"/>
    </source>
</evidence>
<feature type="coiled-coil region" evidence="16">
    <location>
        <begin position="2165"/>
        <end position="2192"/>
    </location>
</feature>
<feature type="topological domain" description="Cytoplasmic" evidence="15">
    <location>
        <begin position="1"/>
        <end position="4646"/>
    </location>
</feature>